<comment type="subcellular location">
    <subcellularLocation>
        <location evidence="2">Cytoplasm</location>
    </subcellularLocation>
    <subcellularLocation>
        <location evidence="1">Mitochondrion matrix</location>
    </subcellularLocation>
</comment>
<evidence type="ECO:0000256" key="6">
    <source>
        <dbReference type="ARBA" id="ARBA00022553"/>
    </source>
</evidence>
<dbReference type="InterPro" id="IPR004821">
    <property type="entry name" value="Cyt_trans-like"/>
</dbReference>
<evidence type="ECO:0000256" key="11">
    <source>
        <dbReference type="ARBA" id="ARBA00022840"/>
    </source>
</evidence>
<evidence type="ECO:0000256" key="19">
    <source>
        <dbReference type="ARBA" id="ARBA00061673"/>
    </source>
</evidence>
<comment type="catalytic activity">
    <reaction evidence="14">
        <text>(R)-4'-phosphopantetheine + ATP + H(+) = 3'-dephospho-CoA + diphosphate</text>
        <dbReference type="Rhea" id="RHEA:19801"/>
        <dbReference type="ChEBI" id="CHEBI:15378"/>
        <dbReference type="ChEBI" id="CHEBI:30616"/>
        <dbReference type="ChEBI" id="CHEBI:33019"/>
        <dbReference type="ChEBI" id="CHEBI:57328"/>
        <dbReference type="ChEBI" id="CHEBI:61723"/>
        <dbReference type="EC" id="2.7.7.3"/>
    </reaction>
    <physiologicalReaction direction="left-to-right" evidence="14">
        <dbReference type="Rhea" id="RHEA:19802"/>
    </physiologicalReaction>
</comment>
<evidence type="ECO:0000256" key="18">
    <source>
        <dbReference type="ARBA" id="ARBA00060696"/>
    </source>
</evidence>
<dbReference type="Gene3D" id="3.40.50.620">
    <property type="entry name" value="HUPs"/>
    <property type="match status" value="1"/>
</dbReference>
<dbReference type="EMBL" id="JBAMIC010000003">
    <property type="protein sequence ID" value="KAK7109446.1"/>
    <property type="molecule type" value="Genomic_DNA"/>
</dbReference>
<evidence type="ECO:0000256" key="3">
    <source>
        <dbReference type="ARBA" id="ARBA00011245"/>
    </source>
</evidence>
<dbReference type="SUPFAM" id="SSF52540">
    <property type="entry name" value="P-loop containing nucleoside triphosphate hydrolases"/>
    <property type="match status" value="1"/>
</dbReference>
<keyword evidence="11" id="KW-0067">ATP-binding</keyword>
<dbReference type="CDD" id="cd02022">
    <property type="entry name" value="DPCK"/>
    <property type="match status" value="1"/>
</dbReference>
<dbReference type="NCBIfam" id="NF001985">
    <property type="entry name" value="PRK00777.1"/>
    <property type="match status" value="1"/>
</dbReference>
<dbReference type="InterPro" id="IPR014729">
    <property type="entry name" value="Rossmann-like_a/b/a_fold"/>
</dbReference>
<dbReference type="Proteomes" id="UP001374579">
    <property type="component" value="Unassembled WGS sequence"/>
</dbReference>
<proteinExistence type="inferred from homology"/>
<dbReference type="PANTHER" id="PTHR10695">
    <property type="entry name" value="DEPHOSPHO-COA KINASE-RELATED"/>
    <property type="match status" value="1"/>
</dbReference>
<dbReference type="HAMAP" id="MF_00376">
    <property type="entry name" value="Dephospho_CoA_kinase"/>
    <property type="match status" value="1"/>
</dbReference>
<evidence type="ECO:0000256" key="9">
    <source>
        <dbReference type="ARBA" id="ARBA00022741"/>
    </source>
</evidence>
<evidence type="ECO:0000256" key="14">
    <source>
        <dbReference type="ARBA" id="ARBA00051310"/>
    </source>
</evidence>
<dbReference type="EC" id="2.7.1.24" evidence="20"/>
<keyword evidence="8" id="KW-0548">Nucleotidyltransferase</keyword>
<gene>
    <name evidence="23" type="ORF">V1264_013486</name>
</gene>
<evidence type="ECO:0000256" key="1">
    <source>
        <dbReference type="ARBA" id="ARBA00004305"/>
    </source>
</evidence>
<dbReference type="PROSITE" id="PS51219">
    <property type="entry name" value="DPCK"/>
    <property type="match status" value="1"/>
</dbReference>
<evidence type="ECO:0000256" key="17">
    <source>
        <dbReference type="ARBA" id="ARBA00060565"/>
    </source>
</evidence>
<evidence type="ECO:0000256" key="13">
    <source>
        <dbReference type="ARBA" id="ARBA00023268"/>
    </source>
</evidence>
<evidence type="ECO:0000256" key="5">
    <source>
        <dbReference type="ARBA" id="ARBA00022490"/>
    </source>
</evidence>
<protein>
    <recommendedName>
        <fullName evidence="21">Bifunctional coenzyme A synthase</fullName>
        <ecNumber evidence="20">2.7.1.24</ecNumber>
        <ecNumber evidence="4">2.7.7.3</ecNumber>
    </recommendedName>
</protein>
<dbReference type="AlphaFoldDB" id="A0AAN9BQP7"/>
<dbReference type="GO" id="GO:0015937">
    <property type="term" value="P:coenzyme A biosynthetic process"/>
    <property type="evidence" value="ECO:0007669"/>
    <property type="project" value="InterPro"/>
</dbReference>
<dbReference type="FunFam" id="3.40.50.300:FF:000899">
    <property type="entry name" value="Bifunctional coenzyme A synthase"/>
    <property type="match status" value="1"/>
</dbReference>
<keyword evidence="5" id="KW-0963">Cytoplasm</keyword>
<name>A0AAN9BQP7_9CAEN</name>
<evidence type="ECO:0000256" key="4">
    <source>
        <dbReference type="ARBA" id="ARBA00012392"/>
    </source>
</evidence>
<comment type="caution">
    <text evidence="23">The sequence shown here is derived from an EMBL/GenBank/DDBJ whole genome shotgun (WGS) entry which is preliminary data.</text>
</comment>
<keyword evidence="13" id="KW-0511">Multifunctional enzyme</keyword>
<dbReference type="FunFam" id="3.40.50.620:FF:000089">
    <property type="entry name" value="Bifunctional coenzyme A synthase"/>
    <property type="match status" value="1"/>
</dbReference>
<keyword evidence="24" id="KW-1185">Reference proteome</keyword>
<dbReference type="SUPFAM" id="SSF52374">
    <property type="entry name" value="Nucleotidylyl transferase"/>
    <property type="match status" value="1"/>
</dbReference>
<comment type="catalytic activity">
    <reaction evidence="15">
        <text>3'-dephospho-CoA + ATP = ADP + CoA + H(+)</text>
        <dbReference type="Rhea" id="RHEA:18245"/>
        <dbReference type="ChEBI" id="CHEBI:15378"/>
        <dbReference type="ChEBI" id="CHEBI:30616"/>
        <dbReference type="ChEBI" id="CHEBI:57287"/>
        <dbReference type="ChEBI" id="CHEBI:57328"/>
        <dbReference type="ChEBI" id="CHEBI:456216"/>
        <dbReference type="EC" id="2.7.1.24"/>
    </reaction>
    <physiologicalReaction direction="left-to-right" evidence="15">
        <dbReference type="Rhea" id="RHEA:18246"/>
    </physiologicalReaction>
</comment>
<dbReference type="PANTHER" id="PTHR10695:SF46">
    <property type="entry name" value="BIFUNCTIONAL COENZYME A SYNTHASE-RELATED"/>
    <property type="match status" value="1"/>
</dbReference>
<dbReference type="Pfam" id="PF01467">
    <property type="entry name" value="CTP_transf_like"/>
    <property type="match status" value="1"/>
</dbReference>
<dbReference type="GO" id="GO:0005524">
    <property type="term" value="F:ATP binding"/>
    <property type="evidence" value="ECO:0007669"/>
    <property type="project" value="UniProtKB-KW"/>
</dbReference>
<evidence type="ECO:0000256" key="2">
    <source>
        <dbReference type="ARBA" id="ARBA00004496"/>
    </source>
</evidence>
<comment type="function">
    <text evidence="16">Bifunctional enzyme that catalyzes the fourth and fifth sequential steps of CoA biosynthetic pathway. The fourth reaction is catalyzed by the phosphopantetheine adenylyltransferase, coded by the coaD domain; the fifth reaction is catalyzed by the dephospho-CoA kinase, coded by the coaE domain. May act as a point of CoA biosynthesis regulation.</text>
</comment>
<dbReference type="NCBIfam" id="TIGR00152">
    <property type="entry name" value="dephospho-CoA kinase"/>
    <property type="match status" value="1"/>
</dbReference>
<evidence type="ECO:0000313" key="24">
    <source>
        <dbReference type="Proteomes" id="UP001374579"/>
    </source>
</evidence>
<evidence type="ECO:0000256" key="7">
    <source>
        <dbReference type="ARBA" id="ARBA00022679"/>
    </source>
</evidence>
<dbReference type="Gene3D" id="3.40.50.300">
    <property type="entry name" value="P-loop containing nucleotide triphosphate hydrolases"/>
    <property type="match status" value="1"/>
</dbReference>
<dbReference type="EC" id="2.7.7.3" evidence="4"/>
<keyword evidence="12" id="KW-0496">Mitochondrion</keyword>
<dbReference type="GO" id="GO:0004595">
    <property type="term" value="F:pantetheine-phosphate adenylyltransferase activity"/>
    <property type="evidence" value="ECO:0007669"/>
    <property type="project" value="UniProtKB-EC"/>
</dbReference>
<dbReference type="NCBIfam" id="TIGR00125">
    <property type="entry name" value="cyt_tran_rel"/>
    <property type="match status" value="1"/>
</dbReference>
<evidence type="ECO:0000256" key="15">
    <source>
        <dbReference type="ARBA" id="ARBA00051912"/>
    </source>
</evidence>
<comment type="subunit">
    <text evidence="3">Monomer.</text>
</comment>
<dbReference type="GO" id="GO:0004140">
    <property type="term" value="F:dephospho-CoA kinase activity"/>
    <property type="evidence" value="ECO:0007669"/>
    <property type="project" value="UniProtKB-EC"/>
</dbReference>
<dbReference type="Pfam" id="PF01121">
    <property type="entry name" value="CoaE"/>
    <property type="match status" value="1"/>
</dbReference>
<keyword evidence="10" id="KW-0418">Kinase</keyword>
<sequence length="539" mass="59979">MFPNGLVILTQPVSALRSQIPRLLEQVSSVISDTVYIHLQPALRTSGSLHTSLLSPLACTADVETFISDVYGLSSTRCQNLDIRILLAHITNRQQVSAPKYRLKKPLSVLMSDAPSLVDSWNFDRASIVQLLQETFSEGIHADMTVQRLDTNAADNSPHKEGATLTTYDYVVLGGTFDRLHLGHNLLLSRSCLLCEKEVTVGVTSEDMNAKKTLRELILPQEERMAGVREFIADIKPNIKPDIVSINDVYGPTIHRAEFECMVLSQETTKGGSMVNEQREKTGLKQLELVTIDLVEDTCRAPEEEEKVSSSSQRRRLLGTLLRPPVPKPDVPPRPYRIGLTGGIASGKSNMCKELATLGAGVVNCDLLGHKAYEPGTEGFKAVVSEFGDDLITEKGDVDRKKLGSIVFSDKSKLEKLNSIVWPEIMKLAEKEMKQLAVDGVTVVVLEAAVLFEAGWDKSVHEVWTTFVPREEAIQRVLKRNQLSEEEAAKRLDSQLANKERIAKSNVVICPLWEFEYTRKQIQKAWDLLQQRLPPSSSL</sequence>
<comment type="similarity">
    <text evidence="19">In the central section; belongs to the eukaryotic CoaD family.</text>
</comment>
<comment type="pathway">
    <text evidence="18">Cofactor biosynthesis; coenzyme A biosynthesis; CoA from (R)-pantothenate: step 5/5.</text>
</comment>
<evidence type="ECO:0000256" key="21">
    <source>
        <dbReference type="ARBA" id="ARBA00067394"/>
    </source>
</evidence>
<evidence type="ECO:0000256" key="20">
    <source>
        <dbReference type="ARBA" id="ARBA00066359"/>
    </source>
</evidence>
<evidence type="ECO:0000256" key="16">
    <source>
        <dbReference type="ARBA" id="ARBA00059677"/>
    </source>
</evidence>
<evidence type="ECO:0000256" key="10">
    <source>
        <dbReference type="ARBA" id="ARBA00022777"/>
    </source>
</evidence>
<reference evidence="23 24" key="1">
    <citation type="submission" date="2024-02" db="EMBL/GenBank/DDBJ databases">
        <title>Chromosome-scale genome assembly of the rough periwinkle Littorina saxatilis.</title>
        <authorList>
            <person name="De Jode A."/>
            <person name="Faria R."/>
            <person name="Formenti G."/>
            <person name="Sims Y."/>
            <person name="Smith T.P."/>
            <person name="Tracey A."/>
            <person name="Wood J.M.D."/>
            <person name="Zagrodzka Z.B."/>
            <person name="Johannesson K."/>
            <person name="Butlin R.K."/>
            <person name="Leder E.H."/>
        </authorList>
    </citation>
    <scope>NUCLEOTIDE SEQUENCE [LARGE SCALE GENOMIC DNA]</scope>
    <source>
        <strain evidence="23">Snail1</strain>
        <tissue evidence="23">Muscle</tissue>
    </source>
</reference>
<organism evidence="23 24">
    <name type="scientific">Littorina saxatilis</name>
    <dbReference type="NCBI Taxonomy" id="31220"/>
    <lineage>
        <taxon>Eukaryota</taxon>
        <taxon>Metazoa</taxon>
        <taxon>Spiralia</taxon>
        <taxon>Lophotrochozoa</taxon>
        <taxon>Mollusca</taxon>
        <taxon>Gastropoda</taxon>
        <taxon>Caenogastropoda</taxon>
        <taxon>Littorinimorpha</taxon>
        <taxon>Littorinoidea</taxon>
        <taxon>Littorinidae</taxon>
        <taxon>Littorina</taxon>
    </lineage>
</organism>
<feature type="domain" description="Cytidyltransferase-like" evidence="22">
    <location>
        <begin position="172"/>
        <end position="315"/>
    </location>
</feature>
<comment type="pathway">
    <text evidence="17">Cofactor biosynthesis; coenzyme A biosynthesis; CoA from (R)-pantothenate: step 4/5.</text>
</comment>
<keyword evidence="7" id="KW-0808">Transferase</keyword>
<accession>A0AAN9BQP7</accession>
<dbReference type="InterPro" id="IPR027417">
    <property type="entry name" value="P-loop_NTPase"/>
</dbReference>
<dbReference type="InterPro" id="IPR001977">
    <property type="entry name" value="Depp_CoAkinase"/>
</dbReference>
<keyword evidence="6" id="KW-0597">Phosphoprotein</keyword>
<evidence type="ECO:0000313" key="23">
    <source>
        <dbReference type="EMBL" id="KAK7109446.1"/>
    </source>
</evidence>
<evidence type="ECO:0000256" key="8">
    <source>
        <dbReference type="ARBA" id="ARBA00022695"/>
    </source>
</evidence>
<evidence type="ECO:0000256" key="12">
    <source>
        <dbReference type="ARBA" id="ARBA00023128"/>
    </source>
</evidence>
<keyword evidence="9" id="KW-0547">Nucleotide-binding</keyword>
<evidence type="ECO:0000259" key="22">
    <source>
        <dbReference type="Pfam" id="PF01467"/>
    </source>
</evidence>
<dbReference type="GO" id="GO:0005759">
    <property type="term" value="C:mitochondrial matrix"/>
    <property type="evidence" value="ECO:0007669"/>
    <property type="project" value="UniProtKB-SubCell"/>
</dbReference>